<dbReference type="InterPro" id="IPR011050">
    <property type="entry name" value="Pectin_lyase_fold/virulence"/>
</dbReference>
<keyword evidence="7 11" id="KW-0326">Glycosidase</keyword>
<dbReference type="GO" id="GO:0004650">
    <property type="term" value="F:polygalacturonase activity"/>
    <property type="evidence" value="ECO:0007669"/>
    <property type="project" value="UniProtKB-EC"/>
</dbReference>
<dbReference type="Pfam" id="PF00295">
    <property type="entry name" value="Glyco_hydro_28"/>
    <property type="match status" value="1"/>
</dbReference>
<keyword evidence="6" id="KW-1015">Disulfide bond</keyword>
<evidence type="ECO:0000256" key="8">
    <source>
        <dbReference type="ARBA" id="ARBA00023316"/>
    </source>
</evidence>
<evidence type="ECO:0000256" key="7">
    <source>
        <dbReference type="ARBA" id="ARBA00023295"/>
    </source>
</evidence>
<dbReference type="SMART" id="SM00710">
    <property type="entry name" value="PbH1"/>
    <property type="match status" value="5"/>
</dbReference>
<gene>
    <name evidence="13" type="ORF">CPB83DRAFT_92052</name>
</gene>
<feature type="signal peptide" evidence="12">
    <location>
        <begin position="1"/>
        <end position="20"/>
    </location>
</feature>
<evidence type="ECO:0000256" key="5">
    <source>
        <dbReference type="ARBA" id="ARBA00022801"/>
    </source>
</evidence>
<evidence type="ECO:0000256" key="9">
    <source>
        <dbReference type="ARBA" id="ARBA00034074"/>
    </source>
</evidence>
<comment type="catalytic activity">
    <reaction evidence="9">
        <text>(1,4-alpha-D-galacturonosyl)n+m + H2O = (1,4-alpha-D-galacturonosyl)n + (1,4-alpha-D-galacturonosyl)m.</text>
        <dbReference type="EC" id="3.2.1.15"/>
    </reaction>
</comment>
<keyword evidence="14" id="KW-1185">Reference proteome</keyword>
<dbReference type="InterPro" id="IPR012334">
    <property type="entry name" value="Pectin_lyas_fold"/>
</dbReference>
<dbReference type="AlphaFoldDB" id="A0A9P6E530"/>
<evidence type="ECO:0000256" key="11">
    <source>
        <dbReference type="RuleBase" id="RU361169"/>
    </source>
</evidence>
<dbReference type="Gene3D" id="2.160.20.10">
    <property type="entry name" value="Single-stranded right-handed beta-helix, Pectin lyase-like"/>
    <property type="match status" value="1"/>
</dbReference>
<dbReference type="GO" id="GO:0045490">
    <property type="term" value="P:pectin catabolic process"/>
    <property type="evidence" value="ECO:0007669"/>
    <property type="project" value="TreeGrafter"/>
</dbReference>
<keyword evidence="8" id="KW-0961">Cell wall biogenesis/degradation</keyword>
<dbReference type="InterPro" id="IPR006626">
    <property type="entry name" value="PbH1"/>
</dbReference>
<comment type="caution">
    <text evidence="13">The sequence shown here is derived from an EMBL/GenBank/DDBJ whole genome shotgun (WGS) entry which is preliminary data.</text>
</comment>
<evidence type="ECO:0000256" key="10">
    <source>
        <dbReference type="PROSITE-ProRule" id="PRU10052"/>
    </source>
</evidence>
<dbReference type="GO" id="GO:0071555">
    <property type="term" value="P:cell wall organization"/>
    <property type="evidence" value="ECO:0007669"/>
    <property type="project" value="UniProtKB-KW"/>
</dbReference>
<evidence type="ECO:0000256" key="2">
    <source>
        <dbReference type="ARBA" id="ARBA00012736"/>
    </source>
</evidence>
<keyword evidence="3 12" id="KW-0732">Signal</keyword>
<accession>A0A9P6E530</accession>
<dbReference type="GO" id="GO:0005576">
    <property type="term" value="C:extracellular region"/>
    <property type="evidence" value="ECO:0007669"/>
    <property type="project" value="TreeGrafter"/>
</dbReference>
<dbReference type="SUPFAM" id="SSF51126">
    <property type="entry name" value="Pectin lyase-like"/>
    <property type="match status" value="1"/>
</dbReference>
<evidence type="ECO:0000313" key="13">
    <source>
        <dbReference type="EMBL" id="KAF9522645.1"/>
    </source>
</evidence>
<dbReference type="PROSITE" id="PS00502">
    <property type="entry name" value="POLYGALACTURONASE"/>
    <property type="match status" value="1"/>
</dbReference>
<organism evidence="13 14">
    <name type="scientific">Crepidotus variabilis</name>
    <dbReference type="NCBI Taxonomy" id="179855"/>
    <lineage>
        <taxon>Eukaryota</taxon>
        <taxon>Fungi</taxon>
        <taxon>Dikarya</taxon>
        <taxon>Basidiomycota</taxon>
        <taxon>Agaricomycotina</taxon>
        <taxon>Agaricomycetes</taxon>
        <taxon>Agaricomycetidae</taxon>
        <taxon>Agaricales</taxon>
        <taxon>Agaricineae</taxon>
        <taxon>Crepidotaceae</taxon>
        <taxon>Crepidotus</taxon>
    </lineage>
</organism>
<dbReference type="PANTHER" id="PTHR31884:SF1">
    <property type="entry name" value="POLYGALACTURONASE"/>
    <property type="match status" value="1"/>
</dbReference>
<dbReference type="InterPro" id="IPR050434">
    <property type="entry name" value="Glycosyl_hydrlase_28"/>
</dbReference>
<dbReference type="InterPro" id="IPR000743">
    <property type="entry name" value="Glyco_hydro_28"/>
</dbReference>
<evidence type="ECO:0000256" key="1">
    <source>
        <dbReference type="ARBA" id="ARBA00008834"/>
    </source>
</evidence>
<evidence type="ECO:0000256" key="3">
    <source>
        <dbReference type="ARBA" id="ARBA00022729"/>
    </source>
</evidence>
<proteinExistence type="inferred from homology"/>
<evidence type="ECO:0000256" key="4">
    <source>
        <dbReference type="ARBA" id="ARBA00022737"/>
    </source>
</evidence>
<dbReference type="EMBL" id="MU157938">
    <property type="protein sequence ID" value="KAF9522645.1"/>
    <property type="molecule type" value="Genomic_DNA"/>
</dbReference>
<sequence length="369" mass="37928">MRSSFISFVVLSALYNLVQGAPSKRSSSCTGTISSLSDVTDAVECTTVNINAFTVPAGETFSLSLLEGTTVNLNGNVAFGNVSWAGPLFEISGTSITFNGNSNKFDGGGPFYWDGQGTNGGVTKPHPMMKIKISGTWTNVHVVNSPAQVYSVGNPAALTMSNLVIDNSQGNYPNSQSGGLPAGHNTDGFDASTKNLVIENSTIMNQDDCIAINEGSNIVFSGNTCEGGHGISIGSVTSNVVVSGIVIKGNTVINEMQAFRIKTDAAATNSTVTNITYSGNTATGIGSYGVLIDQSYPSTLGTPGNGVIISDITFEDPTTTITVNSTADKIAINCGSGSCTGTWNWNGLLVNGGDSGPVDGFAGISGYTQ</sequence>
<feature type="chain" id="PRO_5040294451" description="endo-polygalacturonase" evidence="12">
    <location>
        <begin position="21"/>
        <end position="369"/>
    </location>
</feature>
<feature type="active site" evidence="10">
    <location>
        <position position="229"/>
    </location>
</feature>
<dbReference type="Proteomes" id="UP000807306">
    <property type="component" value="Unassembled WGS sequence"/>
</dbReference>
<keyword evidence="5 11" id="KW-0378">Hydrolase</keyword>
<dbReference type="OrthoDB" id="1546079at2759"/>
<comment type="similarity">
    <text evidence="1 11">Belongs to the glycosyl hydrolase 28 family.</text>
</comment>
<evidence type="ECO:0000313" key="14">
    <source>
        <dbReference type="Proteomes" id="UP000807306"/>
    </source>
</evidence>
<dbReference type="EC" id="3.2.1.15" evidence="2"/>
<protein>
    <recommendedName>
        <fullName evidence="2">endo-polygalacturonase</fullName>
        <ecNumber evidence="2">3.2.1.15</ecNumber>
    </recommendedName>
</protein>
<keyword evidence="4" id="KW-0677">Repeat</keyword>
<name>A0A9P6E530_9AGAR</name>
<reference evidence="13" key="1">
    <citation type="submission" date="2020-11" db="EMBL/GenBank/DDBJ databases">
        <authorList>
            <consortium name="DOE Joint Genome Institute"/>
            <person name="Ahrendt S."/>
            <person name="Riley R."/>
            <person name="Andreopoulos W."/>
            <person name="Labutti K."/>
            <person name="Pangilinan J."/>
            <person name="Ruiz-Duenas F.J."/>
            <person name="Barrasa J.M."/>
            <person name="Sanchez-Garcia M."/>
            <person name="Camarero S."/>
            <person name="Miyauchi S."/>
            <person name="Serrano A."/>
            <person name="Linde D."/>
            <person name="Babiker R."/>
            <person name="Drula E."/>
            <person name="Ayuso-Fernandez I."/>
            <person name="Pacheco R."/>
            <person name="Padilla G."/>
            <person name="Ferreira P."/>
            <person name="Barriuso J."/>
            <person name="Kellner H."/>
            <person name="Castanera R."/>
            <person name="Alfaro M."/>
            <person name="Ramirez L."/>
            <person name="Pisabarro A.G."/>
            <person name="Kuo A."/>
            <person name="Tritt A."/>
            <person name="Lipzen A."/>
            <person name="He G."/>
            <person name="Yan M."/>
            <person name="Ng V."/>
            <person name="Cullen D."/>
            <person name="Martin F."/>
            <person name="Rosso M.-N."/>
            <person name="Henrissat B."/>
            <person name="Hibbett D."/>
            <person name="Martinez A.T."/>
            <person name="Grigoriev I.V."/>
        </authorList>
    </citation>
    <scope>NUCLEOTIDE SEQUENCE</scope>
    <source>
        <strain evidence="13">CBS 506.95</strain>
    </source>
</reference>
<dbReference type="PANTHER" id="PTHR31884">
    <property type="entry name" value="POLYGALACTURONASE"/>
    <property type="match status" value="1"/>
</dbReference>
<evidence type="ECO:0000256" key="12">
    <source>
        <dbReference type="SAM" id="SignalP"/>
    </source>
</evidence>
<evidence type="ECO:0000256" key="6">
    <source>
        <dbReference type="ARBA" id="ARBA00023157"/>
    </source>
</evidence>